<dbReference type="GO" id="GO:0015344">
    <property type="term" value="F:siderophore uptake transmembrane transporter activity"/>
    <property type="evidence" value="ECO:0007669"/>
    <property type="project" value="TreeGrafter"/>
</dbReference>
<dbReference type="NCBIfam" id="TIGR01783">
    <property type="entry name" value="TonB-siderophor"/>
    <property type="match status" value="1"/>
</dbReference>
<keyword evidence="8" id="KW-0408">Iron</keyword>
<dbReference type="InterPro" id="IPR012910">
    <property type="entry name" value="Plug_dom"/>
</dbReference>
<dbReference type="Gene3D" id="2.170.130.10">
    <property type="entry name" value="TonB-dependent receptor, plug domain"/>
    <property type="match status" value="1"/>
</dbReference>
<evidence type="ECO:0000256" key="16">
    <source>
        <dbReference type="SAM" id="SignalP"/>
    </source>
</evidence>
<evidence type="ECO:0000259" key="17">
    <source>
        <dbReference type="Pfam" id="PF00593"/>
    </source>
</evidence>
<keyword evidence="5" id="KW-0410">Iron transport</keyword>
<comment type="similarity">
    <text evidence="2 14 15">Belongs to the TonB-dependent receptor family.</text>
</comment>
<evidence type="ECO:0000256" key="13">
    <source>
        <dbReference type="ARBA" id="ARBA00023237"/>
    </source>
</evidence>
<dbReference type="GO" id="GO:0009279">
    <property type="term" value="C:cell outer membrane"/>
    <property type="evidence" value="ECO:0007669"/>
    <property type="project" value="UniProtKB-SubCell"/>
</dbReference>
<keyword evidence="12 19" id="KW-0675">Receptor</keyword>
<dbReference type="GO" id="GO:0015891">
    <property type="term" value="P:siderophore transport"/>
    <property type="evidence" value="ECO:0007669"/>
    <property type="project" value="InterPro"/>
</dbReference>
<evidence type="ECO:0000256" key="14">
    <source>
        <dbReference type="PROSITE-ProRule" id="PRU01360"/>
    </source>
</evidence>
<name>A0A6A9JVP6_PSEAI</name>
<evidence type="ECO:0000256" key="1">
    <source>
        <dbReference type="ARBA" id="ARBA00004571"/>
    </source>
</evidence>
<evidence type="ECO:0000256" key="9">
    <source>
        <dbReference type="ARBA" id="ARBA00023065"/>
    </source>
</evidence>
<dbReference type="InterPro" id="IPR037066">
    <property type="entry name" value="Plug_dom_sf"/>
</dbReference>
<evidence type="ECO:0000259" key="18">
    <source>
        <dbReference type="Pfam" id="PF07715"/>
    </source>
</evidence>
<keyword evidence="6 14" id="KW-0812">Transmembrane</keyword>
<keyword evidence="3 14" id="KW-0813">Transport</keyword>
<gene>
    <name evidence="19" type="ORF">GNQ20_19695</name>
</gene>
<organism evidence="19">
    <name type="scientific">Pseudomonas aeruginosa</name>
    <dbReference type="NCBI Taxonomy" id="287"/>
    <lineage>
        <taxon>Bacteria</taxon>
        <taxon>Pseudomonadati</taxon>
        <taxon>Pseudomonadota</taxon>
        <taxon>Gammaproteobacteria</taxon>
        <taxon>Pseudomonadales</taxon>
        <taxon>Pseudomonadaceae</taxon>
        <taxon>Pseudomonas</taxon>
    </lineage>
</organism>
<dbReference type="FunFam" id="2.170.130.10:FF:000010">
    <property type="entry name" value="Ferripyoverdine receptor"/>
    <property type="match status" value="1"/>
</dbReference>
<dbReference type="Pfam" id="PF00593">
    <property type="entry name" value="TonB_dep_Rec_b-barrel"/>
    <property type="match status" value="1"/>
</dbReference>
<evidence type="ECO:0000256" key="5">
    <source>
        <dbReference type="ARBA" id="ARBA00022496"/>
    </source>
</evidence>
<keyword evidence="7 16" id="KW-0732">Signal</keyword>
<evidence type="ECO:0000256" key="8">
    <source>
        <dbReference type="ARBA" id="ARBA00023004"/>
    </source>
</evidence>
<comment type="subcellular location">
    <subcellularLocation>
        <location evidence="1 14">Cell outer membrane</location>
        <topology evidence="1 14">Multi-pass membrane protein</topology>
    </subcellularLocation>
</comment>
<dbReference type="InterPro" id="IPR010105">
    <property type="entry name" value="TonB_sidphr_rcpt"/>
</dbReference>
<keyword evidence="13 14" id="KW-0998">Cell outer membrane</keyword>
<evidence type="ECO:0000256" key="10">
    <source>
        <dbReference type="ARBA" id="ARBA00023077"/>
    </source>
</evidence>
<dbReference type="InterPro" id="IPR036942">
    <property type="entry name" value="Beta-barrel_TonB_sf"/>
</dbReference>
<feature type="domain" description="TonB-dependent receptor-like beta-barrel" evidence="17">
    <location>
        <begin position="255"/>
        <end position="712"/>
    </location>
</feature>
<reference evidence="19" key="1">
    <citation type="submission" date="2019-11" db="EMBL/GenBank/DDBJ databases">
        <title>Genomes of ocular Pseudomonas aeruginosa isolates.</title>
        <authorList>
            <person name="Khan M."/>
            <person name="Rice S.A."/>
            <person name="Willcox M.D.P."/>
            <person name="Stapleton F."/>
        </authorList>
    </citation>
    <scope>NUCLEOTIDE SEQUENCE</scope>
    <source>
        <strain evidence="19">PA206</strain>
    </source>
</reference>
<evidence type="ECO:0000256" key="4">
    <source>
        <dbReference type="ARBA" id="ARBA00022452"/>
    </source>
</evidence>
<dbReference type="Pfam" id="PF07715">
    <property type="entry name" value="Plug"/>
    <property type="match status" value="1"/>
</dbReference>
<evidence type="ECO:0000256" key="2">
    <source>
        <dbReference type="ARBA" id="ARBA00009810"/>
    </source>
</evidence>
<dbReference type="Gene3D" id="2.40.170.20">
    <property type="entry name" value="TonB-dependent receptor, beta-barrel domain"/>
    <property type="match status" value="1"/>
</dbReference>
<dbReference type="GO" id="GO:0038023">
    <property type="term" value="F:signaling receptor activity"/>
    <property type="evidence" value="ECO:0007669"/>
    <property type="project" value="InterPro"/>
</dbReference>
<evidence type="ECO:0000256" key="15">
    <source>
        <dbReference type="RuleBase" id="RU003357"/>
    </source>
</evidence>
<dbReference type="PANTHER" id="PTHR32552:SF74">
    <property type="entry name" value="HYDROXAMATE SIDEROPHORE RECEPTOR FHUE"/>
    <property type="match status" value="1"/>
</dbReference>
<accession>A0A6A9JVP6</accession>
<feature type="domain" description="TonB-dependent receptor plug" evidence="18">
    <location>
        <begin position="73"/>
        <end position="170"/>
    </location>
</feature>
<keyword evidence="4 14" id="KW-1134">Transmembrane beta strand</keyword>
<evidence type="ECO:0000256" key="6">
    <source>
        <dbReference type="ARBA" id="ARBA00022692"/>
    </source>
</evidence>
<proteinExistence type="inferred from homology"/>
<dbReference type="PROSITE" id="PS52016">
    <property type="entry name" value="TONB_DEPENDENT_REC_3"/>
    <property type="match status" value="1"/>
</dbReference>
<keyword evidence="11 14" id="KW-0472">Membrane</keyword>
<dbReference type="InterPro" id="IPR039426">
    <property type="entry name" value="TonB-dep_rcpt-like"/>
</dbReference>
<protein>
    <submittedName>
        <fullName evidence="19">TonB-dependent siderophore receptor</fullName>
    </submittedName>
</protein>
<keyword evidence="9" id="KW-0406">Ion transport</keyword>
<dbReference type="CDD" id="cd01347">
    <property type="entry name" value="ligand_gated_channel"/>
    <property type="match status" value="1"/>
</dbReference>
<sequence length="743" mass="82661">MPFVPARAMPLALGLCGTLLSSQPSAAAAESEHAPLELDSTEVLAENLGTRTEGTGAYTTGAMSTATRLPLTIRETPQSVSVVTRQQMDDFKLGTLSEALQQSPGVVVQRLDSERVGYTARGYSIENFQYDGMLNTFSRLKPDSDTIIYDRIEVVRGATGLTTGAGNPSATVNMVRKRPTQVLQAKAGVSGGSYDNYYSYLDAGGPLGLEGRLRGRGVLAYRDSQSIRDHYAQQREVAYGVLEADLTDDTLLAVGFDYQNKHVQGSTWGTLPYWNVDGSKARLPRSANLSAPWSSWPVESRTTFVTLDQELGRGWKLKGAYTHRHDHTDGKTYYGGSGYPAADGTGMSAWYSHFIGDNRMEDFDLNLNGPYPLFGQTHELMIGYGKAQYRSSEPLTRDAALPPDYATIPNWRDMSGIPKFSDTVSDLPAYKSHTRQKAGYLATRLALRDDLHAVLGGRYGSWKSEQSEMTYTDDYTLAQRDRSSQTQNDQWTPYAGLLYDLTPELTLYASYTNIFRPQNVRDVNRRYLDPVIGKHYELGFKAAPADGRLNLSSAVFRSKQDNLAEIDDSIPQDPATGESFYKSGGKGNVIQGFEMELGGALLPDWNINASYTYTHSRNGEKQRLNTNQPLNLMRLSSTYRLPGEWRNLTVGGGISWQSDIFRTGRRPVGVDRNGKLITRPTPIRQDSYALFKLMARYDIDSHLTASLNVDNLLDKKYYDNVGFYNGVYWGDPRTLTLSLDWRL</sequence>
<comment type="caution">
    <text evidence="19">The sequence shown here is derived from an EMBL/GenBank/DDBJ whole genome shotgun (WGS) entry which is preliminary data.</text>
</comment>
<dbReference type="SUPFAM" id="SSF56935">
    <property type="entry name" value="Porins"/>
    <property type="match status" value="1"/>
</dbReference>
<evidence type="ECO:0000256" key="11">
    <source>
        <dbReference type="ARBA" id="ARBA00023136"/>
    </source>
</evidence>
<dbReference type="InterPro" id="IPR000531">
    <property type="entry name" value="Beta-barrel_TonB"/>
</dbReference>
<dbReference type="RefSeq" id="WP_155681612.1">
    <property type="nucleotide sequence ID" value="NZ_JAQAPT010000002.1"/>
</dbReference>
<dbReference type="PANTHER" id="PTHR32552">
    <property type="entry name" value="FERRICHROME IRON RECEPTOR-RELATED"/>
    <property type="match status" value="1"/>
</dbReference>
<evidence type="ECO:0000313" key="19">
    <source>
        <dbReference type="EMBL" id="MUI60034.1"/>
    </source>
</evidence>
<dbReference type="EMBL" id="WOAJ01000008">
    <property type="protein sequence ID" value="MUI60034.1"/>
    <property type="molecule type" value="Genomic_DNA"/>
</dbReference>
<evidence type="ECO:0000256" key="3">
    <source>
        <dbReference type="ARBA" id="ARBA00022448"/>
    </source>
</evidence>
<feature type="signal peptide" evidence="16">
    <location>
        <begin position="1"/>
        <end position="27"/>
    </location>
</feature>
<keyword evidence="10 15" id="KW-0798">TonB box</keyword>
<feature type="chain" id="PRO_5025560467" evidence="16">
    <location>
        <begin position="28"/>
        <end position="743"/>
    </location>
</feature>
<evidence type="ECO:0000256" key="12">
    <source>
        <dbReference type="ARBA" id="ARBA00023170"/>
    </source>
</evidence>
<dbReference type="AlphaFoldDB" id="A0A6A9JVP6"/>
<evidence type="ECO:0000256" key="7">
    <source>
        <dbReference type="ARBA" id="ARBA00022729"/>
    </source>
</evidence>